<dbReference type="PROSITE" id="PS51257">
    <property type="entry name" value="PROKAR_LIPOPROTEIN"/>
    <property type="match status" value="1"/>
</dbReference>
<keyword evidence="4" id="KW-1185">Reference proteome</keyword>
<keyword evidence="2" id="KW-0732">Signal</keyword>
<feature type="compositionally biased region" description="Basic and acidic residues" evidence="1">
    <location>
        <begin position="108"/>
        <end position="121"/>
    </location>
</feature>
<feature type="compositionally biased region" description="Low complexity" evidence="1">
    <location>
        <begin position="303"/>
        <end position="320"/>
    </location>
</feature>
<feature type="chain" id="PRO_5012913626" description="Mucin-associated surface protein (MASP)" evidence="2">
    <location>
        <begin position="23"/>
        <end position="361"/>
    </location>
</feature>
<evidence type="ECO:0000313" key="3">
    <source>
        <dbReference type="EMBL" id="ORC82366.1"/>
    </source>
</evidence>
<feature type="compositionally biased region" description="Gly residues" evidence="1">
    <location>
        <begin position="47"/>
        <end position="56"/>
    </location>
</feature>
<dbReference type="AlphaFoldDB" id="A0A1X0NEH5"/>
<accession>A0A1X0NEH5</accession>
<sequence length="361" mass="36023">MNRVLFFLLFVLSAACVGAVAGVETLEQPHGDLVHGQSTTIDNSLGEGLGGAGTRGGLEEREQLGANRVRSGHSEGDSEGEEGPPSSPPLDSDGDVCRNTGKGGSKCENNREVSEDSHADSADPPGMEHCTKKDGESEANCLEASVTLCSQPKVPKEPAPTSPKEPAPTLPTSTAKGPQEGLGPSSGQADSGAIVNRTGGGSNGGSSSDRPDAPAPPAASSSSSAEESAAPTEGDSQAGVSGSSAPGEGAADNANAEETQPSSSSSSSSETVSANNSDTANAGNGTTSPEGEPQSNSSNVENTDTTPSITTTTTTTTTTTLPPELTNNKKGDADSSSSISSSVWVRVPLLIVVTLACILVC</sequence>
<feature type="region of interest" description="Disordered" evidence="1">
    <location>
        <begin position="32"/>
        <end position="340"/>
    </location>
</feature>
<reference evidence="3 4" key="1">
    <citation type="submission" date="2017-03" db="EMBL/GenBank/DDBJ databases">
        <title>An alternative strategy for trypanosome survival in the mammalian bloodstream revealed through genome and transcriptome analysis of the ubiquitous bovine parasite Trypanosoma (Megatrypanum) theileri.</title>
        <authorList>
            <person name="Kelly S."/>
            <person name="Ivens A."/>
            <person name="Mott A."/>
            <person name="O'Neill E."/>
            <person name="Emms D."/>
            <person name="Macleod O."/>
            <person name="Voorheis P."/>
            <person name="Matthews J."/>
            <person name="Matthews K."/>
            <person name="Carrington M."/>
        </authorList>
    </citation>
    <scope>NUCLEOTIDE SEQUENCE [LARGE SCALE GENOMIC DNA]</scope>
    <source>
        <strain evidence="3">Edinburgh</strain>
    </source>
</reference>
<evidence type="ECO:0000313" key="4">
    <source>
        <dbReference type="Proteomes" id="UP000192257"/>
    </source>
</evidence>
<feature type="signal peptide" evidence="2">
    <location>
        <begin position="1"/>
        <end position="22"/>
    </location>
</feature>
<feature type="compositionally biased region" description="Low complexity" evidence="1">
    <location>
        <begin position="245"/>
        <end position="269"/>
    </location>
</feature>
<proteinExistence type="predicted"/>
<protein>
    <recommendedName>
        <fullName evidence="5">Mucin-associated surface protein (MASP)</fullName>
    </recommendedName>
</protein>
<evidence type="ECO:0008006" key="5">
    <source>
        <dbReference type="Google" id="ProtNLM"/>
    </source>
</evidence>
<dbReference type="VEuPathDB" id="TriTrypDB:TM35_000921100"/>
<evidence type="ECO:0000256" key="1">
    <source>
        <dbReference type="SAM" id="MobiDB-lite"/>
    </source>
</evidence>
<dbReference type="EMBL" id="NBCO01000092">
    <property type="protein sequence ID" value="ORC82366.1"/>
    <property type="molecule type" value="Genomic_DNA"/>
</dbReference>
<feature type="compositionally biased region" description="Low complexity" evidence="1">
    <location>
        <begin position="218"/>
        <end position="231"/>
    </location>
</feature>
<dbReference type="GeneID" id="39991284"/>
<feature type="compositionally biased region" description="Polar residues" evidence="1">
    <location>
        <begin position="234"/>
        <end position="244"/>
    </location>
</feature>
<dbReference type="Proteomes" id="UP000192257">
    <property type="component" value="Unassembled WGS sequence"/>
</dbReference>
<name>A0A1X0NEH5_9TRYP</name>
<feature type="compositionally biased region" description="Polar residues" evidence="1">
    <location>
        <begin position="270"/>
        <end position="302"/>
    </location>
</feature>
<evidence type="ECO:0000256" key="2">
    <source>
        <dbReference type="SAM" id="SignalP"/>
    </source>
</evidence>
<dbReference type="RefSeq" id="XP_028877210.1">
    <property type="nucleotide sequence ID" value="XM_029031504.1"/>
</dbReference>
<comment type="caution">
    <text evidence="3">The sequence shown here is derived from an EMBL/GenBank/DDBJ whole genome shotgun (WGS) entry which is preliminary data.</text>
</comment>
<feature type="compositionally biased region" description="Pro residues" evidence="1">
    <location>
        <begin position="157"/>
        <end position="169"/>
    </location>
</feature>
<gene>
    <name evidence="3" type="ORF">TM35_000921100</name>
</gene>
<organism evidence="3 4">
    <name type="scientific">Trypanosoma theileri</name>
    <dbReference type="NCBI Taxonomy" id="67003"/>
    <lineage>
        <taxon>Eukaryota</taxon>
        <taxon>Discoba</taxon>
        <taxon>Euglenozoa</taxon>
        <taxon>Kinetoplastea</taxon>
        <taxon>Metakinetoplastina</taxon>
        <taxon>Trypanosomatida</taxon>
        <taxon>Trypanosomatidae</taxon>
        <taxon>Trypanosoma</taxon>
    </lineage>
</organism>